<name>A0A955L835_9BACT</name>
<evidence type="ECO:0000256" key="1">
    <source>
        <dbReference type="ARBA" id="ARBA00006817"/>
    </source>
</evidence>
<sequence length="139" mass="16342">MENRTITVEADVHAPLEKVWEYYTSDEHVTKWNQASDDWHSPSASNDLRVGGTFSYRMESKDGSEGFDFNGIYEEVEQHSFMKYKMDDGRRVEVTFNTIDEDTTHVKVVFEMEDENPEEMQRAGWQAILDNFQKYAETH</sequence>
<comment type="caution">
    <text evidence="3">The sequence shown here is derived from an EMBL/GenBank/DDBJ whole genome shotgun (WGS) entry which is preliminary data.</text>
</comment>
<dbReference type="SUPFAM" id="SSF55961">
    <property type="entry name" value="Bet v1-like"/>
    <property type="match status" value="1"/>
</dbReference>
<protein>
    <submittedName>
        <fullName evidence="3">SRPBCC family protein</fullName>
    </submittedName>
</protein>
<reference evidence="3" key="2">
    <citation type="journal article" date="2021" name="Microbiome">
        <title>Successional dynamics and alternative stable states in a saline activated sludge microbial community over 9 years.</title>
        <authorList>
            <person name="Wang Y."/>
            <person name="Ye J."/>
            <person name="Ju F."/>
            <person name="Liu L."/>
            <person name="Boyd J.A."/>
            <person name="Deng Y."/>
            <person name="Parks D.H."/>
            <person name="Jiang X."/>
            <person name="Yin X."/>
            <person name="Woodcroft B.J."/>
            <person name="Tyson G.W."/>
            <person name="Hugenholtz P."/>
            <person name="Polz M.F."/>
            <person name="Zhang T."/>
        </authorList>
    </citation>
    <scope>NUCLEOTIDE SEQUENCE</scope>
    <source>
        <strain evidence="3">HKST-UBA11</strain>
    </source>
</reference>
<evidence type="ECO:0000313" key="3">
    <source>
        <dbReference type="EMBL" id="MCA9385443.1"/>
    </source>
</evidence>
<comment type="similarity">
    <text evidence="1">Belongs to the AHA1 family.</text>
</comment>
<accession>A0A955L835</accession>
<reference evidence="3" key="1">
    <citation type="submission" date="2020-04" db="EMBL/GenBank/DDBJ databases">
        <authorList>
            <person name="Zhang T."/>
        </authorList>
    </citation>
    <scope>NUCLEOTIDE SEQUENCE</scope>
    <source>
        <strain evidence="3">HKST-UBA11</strain>
    </source>
</reference>
<feature type="domain" description="Activator of Hsp90 ATPase homologue 1/2-like C-terminal" evidence="2">
    <location>
        <begin position="14"/>
        <end position="137"/>
    </location>
</feature>
<dbReference type="Gene3D" id="3.30.530.20">
    <property type="match status" value="1"/>
</dbReference>
<proteinExistence type="inferred from homology"/>
<organism evidence="3 4">
    <name type="scientific">Candidatus Dojkabacteria bacterium</name>
    <dbReference type="NCBI Taxonomy" id="2099670"/>
    <lineage>
        <taxon>Bacteria</taxon>
        <taxon>Candidatus Dojkabacteria</taxon>
    </lineage>
</organism>
<dbReference type="InterPro" id="IPR013538">
    <property type="entry name" value="ASHA1/2-like_C"/>
</dbReference>
<dbReference type="Proteomes" id="UP000754563">
    <property type="component" value="Unassembled WGS sequence"/>
</dbReference>
<dbReference type="InterPro" id="IPR023393">
    <property type="entry name" value="START-like_dom_sf"/>
</dbReference>
<dbReference type="CDD" id="cd08897">
    <property type="entry name" value="SRPBCC_CalC_Aha1-like_4"/>
    <property type="match status" value="1"/>
</dbReference>
<gene>
    <name evidence="3" type="ORF">KC717_02220</name>
</gene>
<evidence type="ECO:0000259" key="2">
    <source>
        <dbReference type="Pfam" id="PF08327"/>
    </source>
</evidence>
<dbReference type="AlphaFoldDB" id="A0A955L835"/>
<dbReference type="Pfam" id="PF08327">
    <property type="entry name" value="AHSA1"/>
    <property type="match status" value="1"/>
</dbReference>
<evidence type="ECO:0000313" key="4">
    <source>
        <dbReference type="Proteomes" id="UP000754563"/>
    </source>
</evidence>
<dbReference type="EMBL" id="JAGQLH010000020">
    <property type="protein sequence ID" value="MCA9385443.1"/>
    <property type="molecule type" value="Genomic_DNA"/>
</dbReference>